<evidence type="ECO:0000313" key="2">
    <source>
        <dbReference type="EMBL" id="XDQ58471.1"/>
    </source>
</evidence>
<accession>A0AB39RV26</accession>
<protein>
    <recommendedName>
        <fullName evidence="3">Cytochrome C oxidase subunit I</fullName>
    </recommendedName>
</protein>
<keyword evidence="1" id="KW-0812">Transmembrane</keyword>
<proteinExistence type="predicted"/>
<reference evidence="2" key="1">
    <citation type="submission" date="2024-07" db="EMBL/GenBank/DDBJ databases">
        <authorList>
            <person name="Yu S.T."/>
        </authorList>
    </citation>
    <scope>NUCLEOTIDE SEQUENCE</scope>
    <source>
        <strain evidence="2">R41</strain>
    </source>
</reference>
<gene>
    <name evidence="2" type="ORF">AB5J53_45985</name>
</gene>
<dbReference type="AlphaFoldDB" id="A0AB39RV26"/>
<evidence type="ECO:0000256" key="1">
    <source>
        <dbReference type="SAM" id="Phobius"/>
    </source>
</evidence>
<dbReference type="RefSeq" id="WP_369251520.1">
    <property type="nucleotide sequence ID" value="NZ_CP163443.1"/>
</dbReference>
<sequence length="117" mass="13205">MTAMDDRPLEAGALISELEGHLLIEATRAEGRAEAARFTRSLAWLTDSQREEVEARFQENYLALTRLSWERTAQRGRELRAEYEERYRSLRRRLCAGFLFGAALVLAAAVVTTVSSG</sequence>
<dbReference type="EMBL" id="CP163443">
    <property type="protein sequence ID" value="XDQ58471.1"/>
    <property type="molecule type" value="Genomic_DNA"/>
</dbReference>
<feature type="transmembrane region" description="Helical" evidence="1">
    <location>
        <begin position="94"/>
        <end position="114"/>
    </location>
</feature>
<evidence type="ECO:0008006" key="3">
    <source>
        <dbReference type="Google" id="ProtNLM"/>
    </source>
</evidence>
<keyword evidence="1" id="KW-0472">Membrane</keyword>
<keyword evidence="1" id="KW-1133">Transmembrane helix</keyword>
<name>A0AB39RV26_9ACTN</name>
<organism evidence="2">
    <name type="scientific">Streptomyces sp. R41</name>
    <dbReference type="NCBI Taxonomy" id="3238632"/>
    <lineage>
        <taxon>Bacteria</taxon>
        <taxon>Bacillati</taxon>
        <taxon>Actinomycetota</taxon>
        <taxon>Actinomycetes</taxon>
        <taxon>Kitasatosporales</taxon>
        <taxon>Streptomycetaceae</taxon>
        <taxon>Streptomyces</taxon>
    </lineage>
</organism>